<evidence type="ECO:0000256" key="4">
    <source>
        <dbReference type="ARBA" id="ARBA00020291"/>
    </source>
</evidence>
<keyword evidence="5 8" id="KW-0808">Transferase</keyword>
<dbReference type="RefSeq" id="WP_227564724.1">
    <property type="nucleotide sequence ID" value="NZ_CP101989.1"/>
</dbReference>
<dbReference type="InterPro" id="IPR023213">
    <property type="entry name" value="CAT-like_dom_sf"/>
</dbReference>
<evidence type="ECO:0000256" key="8">
    <source>
        <dbReference type="RuleBase" id="RU000503"/>
    </source>
</evidence>
<dbReference type="PROSITE" id="PS00100">
    <property type="entry name" value="CAT"/>
    <property type="match status" value="1"/>
</dbReference>
<protein>
    <recommendedName>
        <fullName evidence="4 8">Chloramphenicol acetyltransferase</fullName>
        <ecNumber evidence="3 8">2.3.1.28</ecNumber>
    </recommendedName>
</protein>
<evidence type="ECO:0000256" key="3">
    <source>
        <dbReference type="ARBA" id="ARBA00013235"/>
    </source>
</evidence>
<dbReference type="InterPro" id="IPR018372">
    <property type="entry name" value="Chloramphenicol_AcTrfase_AS"/>
</dbReference>
<sequence length="219" mass="24510">MDAAAPIDLATWPRREHFEHYRHVVPCTYAMTVELDVTAFVDALRRSARRTYVAQVWALAHVVNRHVEFRLCVTEAGEPAAWSTVHPSFTVLNPERETFASVWTPYDPDFATFHDAASALLTEHRTATTLFPQGPRPANTFDVSSLPWVSFTGFDLQVQTGWGHLAPIFTLGRHHERDGRVLLPLAVQVHHAAADGFHTARLVQEVQALLAAPDWVDAS</sequence>
<proteinExistence type="inferred from homology"/>
<comment type="catalytic activity">
    <reaction evidence="8">
        <text>chloramphenicol + acetyl-CoA = chloramphenicol 3-acetate + CoA</text>
        <dbReference type="Rhea" id="RHEA:18421"/>
        <dbReference type="ChEBI" id="CHEBI:16730"/>
        <dbReference type="ChEBI" id="CHEBI:17698"/>
        <dbReference type="ChEBI" id="CHEBI:57287"/>
        <dbReference type="ChEBI" id="CHEBI:57288"/>
        <dbReference type="EC" id="2.3.1.28"/>
    </reaction>
</comment>
<dbReference type="EC" id="2.3.1.28" evidence="3 8"/>
<evidence type="ECO:0000256" key="2">
    <source>
        <dbReference type="ARBA" id="ARBA00010571"/>
    </source>
</evidence>
<dbReference type="InterPro" id="IPR001707">
    <property type="entry name" value="Cmp_AcTrfase"/>
</dbReference>
<dbReference type="Proteomes" id="UP001317322">
    <property type="component" value="Chromosome"/>
</dbReference>
<dbReference type="SUPFAM" id="SSF52777">
    <property type="entry name" value="CoA-dependent acyltransferases"/>
    <property type="match status" value="1"/>
</dbReference>
<evidence type="ECO:0000256" key="9">
    <source>
        <dbReference type="RuleBase" id="RU004156"/>
    </source>
</evidence>
<comment type="function">
    <text evidence="1 8">This enzyme is an effector of chloramphenicol resistance in bacteria.</text>
</comment>
<gene>
    <name evidence="10" type="ORF">NP075_01490</name>
</gene>
<dbReference type="EMBL" id="CP101989">
    <property type="protein sequence ID" value="UUI65442.1"/>
    <property type="molecule type" value="Genomic_DNA"/>
</dbReference>
<accession>A0ABY5K4R9</accession>
<dbReference type="Pfam" id="PF00302">
    <property type="entry name" value="CAT"/>
    <property type="match status" value="1"/>
</dbReference>
<evidence type="ECO:0000256" key="6">
    <source>
        <dbReference type="ARBA" id="ARBA00023251"/>
    </source>
</evidence>
<name>A0ABY5K4R9_9CELL</name>
<evidence type="ECO:0000256" key="1">
    <source>
        <dbReference type="ARBA" id="ARBA00002150"/>
    </source>
</evidence>
<keyword evidence="6 8" id="KW-0046">Antibiotic resistance</keyword>
<dbReference type="PANTHER" id="PTHR38474:SF2">
    <property type="entry name" value="CHLORAMPHENICOL ACETYLTRANSFERASE"/>
    <property type="match status" value="1"/>
</dbReference>
<evidence type="ECO:0000313" key="11">
    <source>
        <dbReference type="Proteomes" id="UP001317322"/>
    </source>
</evidence>
<dbReference type="PANTHER" id="PTHR38474">
    <property type="entry name" value="SLR0299 PROTEIN"/>
    <property type="match status" value="1"/>
</dbReference>
<evidence type="ECO:0000313" key="10">
    <source>
        <dbReference type="EMBL" id="UUI65442.1"/>
    </source>
</evidence>
<dbReference type="SMART" id="SM01059">
    <property type="entry name" value="CAT"/>
    <property type="match status" value="1"/>
</dbReference>
<comment type="similarity">
    <text evidence="2 9">Belongs to the chloramphenicol acetyltransferase family.</text>
</comment>
<keyword evidence="7 8" id="KW-0012">Acyltransferase</keyword>
<organism evidence="10 11">
    <name type="scientific">Cellulomonas wangsupingiae</name>
    <dbReference type="NCBI Taxonomy" id="2968085"/>
    <lineage>
        <taxon>Bacteria</taxon>
        <taxon>Bacillati</taxon>
        <taxon>Actinomycetota</taxon>
        <taxon>Actinomycetes</taxon>
        <taxon>Micrococcales</taxon>
        <taxon>Cellulomonadaceae</taxon>
        <taxon>Cellulomonas</taxon>
    </lineage>
</organism>
<evidence type="ECO:0000256" key="7">
    <source>
        <dbReference type="ARBA" id="ARBA00023315"/>
    </source>
</evidence>
<evidence type="ECO:0000256" key="5">
    <source>
        <dbReference type="ARBA" id="ARBA00022679"/>
    </source>
</evidence>
<dbReference type="Gene3D" id="3.30.559.10">
    <property type="entry name" value="Chloramphenicol acetyltransferase-like domain"/>
    <property type="match status" value="1"/>
</dbReference>
<keyword evidence="11" id="KW-1185">Reference proteome</keyword>
<reference evidence="10 11" key="1">
    <citation type="submission" date="2022-07" db="EMBL/GenBank/DDBJ databases">
        <title>Novel species in genus cellulomonas.</title>
        <authorList>
            <person name="Ye L."/>
        </authorList>
    </citation>
    <scope>NUCLEOTIDE SEQUENCE [LARGE SCALE GENOMIC DNA]</scope>
    <source>
        <strain evidence="11">zg-Y908</strain>
    </source>
</reference>
<dbReference type="PIRSF" id="PIRSF000440">
    <property type="entry name" value="CAT"/>
    <property type="match status" value="1"/>
</dbReference>